<dbReference type="GO" id="GO:0010181">
    <property type="term" value="F:FMN binding"/>
    <property type="evidence" value="ECO:0007669"/>
    <property type="project" value="InterPro"/>
</dbReference>
<keyword evidence="3" id="KW-0004">4Fe-4S</keyword>
<dbReference type="PANTHER" id="PTHR43578">
    <property type="entry name" value="NADH-QUINONE OXIDOREDUCTASE SUBUNIT F"/>
    <property type="match status" value="1"/>
</dbReference>
<evidence type="ECO:0000313" key="8">
    <source>
        <dbReference type="EMBL" id="MBN9670247.1"/>
    </source>
</evidence>
<dbReference type="AlphaFoldDB" id="A0A939EBP4"/>
<dbReference type="Pfam" id="PF10589">
    <property type="entry name" value="NADH_4Fe-4S"/>
    <property type="match status" value="1"/>
</dbReference>
<dbReference type="Gene3D" id="1.20.1440.230">
    <property type="entry name" value="NADH-ubiquinone oxidoreductase 51kDa subunit, iron-sulphur binding domain"/>
    <property type="match status" value="1"/>
</dbReference>
<dbReference type="Proteomes" id="UP000664096">
    <property type="component" value="Unassembled WGS sequence"/>
</dbReference>
<organism evidence="8 9">
    <name type="scientific">Roseibium aggregatum</name>
    <dbReference type="NCBI Taxonomy" id="187304"/>
    <lineage>
        <taxon>Bacteria</taxon>
        <taxon>Pseudomonadati</taxon>
        <taxon>Pseudomonadota</taxon>
        <taxon>Alphaproteobacteria</taxon>
        <taxon>Hyphomicrobiales</taxon>
        <taxon>Stappiaceae</taxon>
        <taxon>Roseibium</taxon>
    </lineage>
</organism>
<evidence type="ECO:0000313" key="9">
    <source>
        <dbReference type="Proteomes" id="UP000664096"/>
    </source>
</evidence>
<dbReference type="InterPro" id="IPR037207">
    <property type="entry name" value="Nuop51_4Fe4S-bd_sf"/>
</dbReference>
<dbReference type="Gene3D" id="3.10.20.600">
    <property type="match status" value="1"/>
</dbReference>
<comment type="similarity">
    <text evidence="2">Belongs to the complex I 51 kDa subunit family.</text>
</comment>
<dbReference type="PROSITE" id="PS00645">
    <property type="entry name" value="COMPLEX1_51K_2"/>
    <property type="match status" value="1"/>
</dbReference>
<feature type="domain" description="NADH-ubiquinone oxidoreductase 51kDa subunit iron-sulphur binding" evidence="7">
    <location>
        <begin position="386"/>
        <end position="427"/>
    </location>
</feature>
<dbReference type="Gene3D" id="3.40.50.11540">
    <property type="entry name" value="NADH-ubiquinone oxidoreductase 51kDa subunit"/>
    <property type="match status" value="1"/>
</dbReference>
<keyword evidence="4" id="KW-0479">Metal-binding</keyword>
<dbReference type="GO" id="GO:0046872">
    <property type="term" value="F:metal ion binding"/>
    <property type="evidence" value="ECO:0007669"/>
    <property type="project" value="UniProtKB-KW"/>
</dbReference>
<evidence type="ECO:0000256" key="2">
    <source>
        <dbReference type="ARBA" id="ARBA00007523"/>
    </source>
</evidence>
<evidence type="ECO:0000256" key="4">
    <source>
        <dbReference type="ARBA" id="ARBA00022723"/>
    </source>
</evidence>
<dbReference type="SMART" id="SM00928">
    <property type="entry name" value="NADH_4Fe-4S"/>
    <property type="match status" value="1"/>
</dbReference>
<evidence type="ECO:0000256" key="5">
    <source>
        <dbReference type="ARBA" id="ARBA00023004"/>
    </source>
</evidence>
<dbReference type="InterPro" id="IPR037225">
    <property type="entry name" value="Nuo51_FMN-bd_sf"/>
</dbReference>
<dbReference type="SUPFAM" id="SSF142984">
    <property type="entry name" value="Nqo1 middle domain-like"/>
    <property type="match status" value="1"/>
</dbReference>
<protein>
    <recommendedName>
        <fullName evidence="7">NADH-ubiquinone oxidoreductase 51kDa subunit iron-sulphur binding domain-containing protein</fullName>
    </recommendedName>
</protein>
<comment type="cofactor">
    <cofactor evidence="1">
        <name>FMN</name>
        <dbReference type="ChEBI" id="CHEBI:58210"/>
    </cofactor>
</comment>
<reference evidence="8" key="1">
    <citation type="submission" date="2020-12" db="EMBL/GenBank/DDBJ databases">
        <title>Oil enriched cultivation method for isolating marine PHA-producing bacteria.</title>
        <authorList>
            <person name="Zheng W."/>
            <person name="Yu S."/>
            <person name="Huang Y."/>
        </authorList>
    </citation>
    <scope>NUCLEOTIDE SEQUENCE</scope>
    <source>
        <strain evidence="8">SY-2-12</strain>
    </source>
</reference>
<gene>
    <name evidence="8" type="ORF">JF539_07845</name>
</gene>
<keyword evidence="6" id="KW-0411">Iron-sulfur</keyword>
<evidence type="ECO:0000259" key="7">
    <source>
        <dbReference type="SMART" id="SM00928"/>
    </source>
</evidence>
<dbReference type="SUPFAM" id="SSF140490">
    <property type="entry name" value="Nqo1C-terminal domain-like"/>
    <property type="match status" value="1"/>
</dbReference>
<dbReference type="InterPro" id="IPR001949">
    <property type="entry name" value="NADH-UbQ_OxRdtase_51kDa_CS"/>
</dbReference>
<dbReference type="RefSeq" id="WP_207139747.1">
    <property type="nucleotide sequence ID" value="NZ_JAEKJZ010000001.1"/>
</dbReference>
<dbReference type="Pfam" id="PF01512">
    <property type="entry name" value="Complex1_51K"/>
    <property type="match status" value="1"/>
</dbReference>
<accession>A0A939EBP4</accession>
<proteinExistence type="inferred from homology"/>
<dbReference type="EMBL" id="JAEKJZ010000001">
    <property type="protein sequence ID" value="MBN9670247.1"/>
    <property type="molecule type" value="Genomic_DNA"/>
</dbReference>
<dbReference type="GO" id="GO:0051539">
    <property type="term" value="F:4 iron, 4 sulfur cluster binding"/>
    <property type="evidence" value="ECO:0007669"/>
    <property type="project" value="UniProtKB-KW"/>
</dbReference>
<dbReference type="SUPFAM" id="SSF142019">
    <property type="entry name" value="Nqo1 FMN-binding domain-like"/>
    <property type="match status" value="1"/>
</dbReference>
<dbReference type="GO" id="GO:0008137">
    <property type="term" value="F:NADH dehydrogenase (ubiquinone) activity"/>
    <property type="evidence" value="ECO:0007669"/>
    <property type="project" value="InterPro"/>
</dbReference>
<evidence type="ECO:0000256" key="1">
    <source>
        <dbReference type="ARBA" id="ARBA00001917"/>
    </source>
</evidence>
<evidence type="ECO:0000256" key="3">
    <source>
        <dbReference type="ARBA" id="ARBA00022485"/>
    </source>
</evidence>
<dbReference type="InterPro" id="IPR019575">
    <property type="entry name" value="Nuop51_4Fe4S-bd"/>
</dbReference>
<keyword evidence="5" id="KW-0408">Iron</keyword>
<dbReference type="PANTHER" id="PTHR43578:SF3">
    <property type="entry name" value="NADH-QUINONE OXIDOREDUCTASE SUBUNIT F"/>
    <property type="match status" value="1"/>
</dbReference>
<comment type="caution">
    <text evidence="8">The sequence shown here is derived from an EMBL/GenBank/DDBJ whole genome shotgun (WGS) entry which is preliminary data.</text>
</comment>
<dbReference type="InterPro" id="IPR011538">
    <property type="entry name" value="Nuo51_FMN-bd"/>
</dbReference>
<sequence length="464" mass="49536">MDVRDAKGGIGISKSGLMFLAEQLRLYPAEVYEVATTYPSTKFVSPTPAVEKAATDLDSEWRVAPAKSASFFGGLVDGSNGSTPPRSLADYRESGGYEILHILKSDPTAADDLMQKVAALNLKGRAGAGFPVARKWKQAKRSAGTPVVVVNGNEGELGVFKDRFILENEPHAIIEAALVVAHVTGADHVFIYLQDEYKFAQSIFAKAVAETMQAGLAETVTLDLRRSGGAYICGEETTLIASLEGRAGRPTERPPYPSEMGYKGRPTIVHNVETFFRLRRAWGAQSDVEIPVSRLLDPNTSLFSVTGRVRNPGPKLMSNLLRLVDLLDLAGGLSRGVELGGMVVGGSCGTLISAVDCERPLPDLVQNGLTLGTGGVFVFSSKDDRRAIAFEMAAFAARESCGKCGPCRIGSKKAMETLVSNGPLDTVLIDELSTVMAEASLCGLGRNAGRFLKTLPSYFGDPQP</sequence>
<name>A0A939EBP4_9HYPH</name>
<evidence type="ECO:0000256" key="6">
    <source>
        <dbReference type="ARBA" id="ARBA00023014"/>
    </source>
</evidence>